<protein>
    <submittedName>
        <fullName evidence="2">Uncharacterized protein</fullName>
    </submittedName>
</protein>
<dbReference type="InterPro" id="IPR036322">
    <property type="entry name" value="WD40_repeat_dom_sf"/>
</dbReference>
<keyword evidence="3" id="KW-1185">Reference proteome</keyword>
<feature type="compositionally biased region" description="Basic and acidic residues" evidence="1">
    <location>
        <begin position="22"/>
        <end position="38"/>
    </location>
</feature>
<evidence type="ECO:0000256" key="1">
    <source>
        <dbReference type="SAM" id="MobiDB-lite"/>
    </source>
</evidence>
<feature type="region of interest" description="Disordered" evidence="1">
    <location>
        <begin position="1"/>
        <end position="381"/>
    </location>
</feature>
<evidence type="ECO:0000313" key="3">
    <source>
        <dbReference type="Proteomes" id="UP001530377"/>
    </source>
</evidence>
<dbReference type="Proteomes" id="UP001530377">
    <property type="component" value="Unassembled WGS sequence"/>
</dbReference>
<sequence length="1221" mass="133616">MTVDDDTRVVSTPDESNPTKPTRKDLPACDYAELKRIEGGSGGGKGPVDAPMTAGSTRTRTRKEKEKKRRKKPMETEEGRDASSDGASTSKSADEISSASKGSTKSYPKASSTVAVSIDVGRDTRDAPTPVVESDQGRNEKYVAECESTERKGTEDAKIEMTARPLIESLTKKKTKRNKSTGVEKVPVASSDKVSISKSEDEPSTAKDPIASKEASAGLLQNLHKVDNSEGMADDKSPKVSKNRIKRLRWSTDAPRVEVADAKSAEETKNDIMESQTEAARPTRPETSKKKRGRKSTTVVKDASEGPTSKIPRKDSLKKNKSIKSSTKEGDISSSKKVRSLHETEQTHKHDRPPVSPSPNRTSNRKLPSHDKSVSPPRGSVKPKLIIDVNVHRLRFMKLHPKSILSMATMPLPHPVANSDHHHPRHPARLAISREGGSVELISPQDRWVSVGNIPGVRGREVDAMVWIYGNREREDDNNNDVMGAQHSRRISLMDDKMRLFGCSRDGTIFELDFATRRQINVIGSGGGGVFCLATMCSRGTSRSVSFGGHFAAGCEDGTIKIYSVVDGIRGGNSSGIPTLAATLASSGSAILSLAWLPGQNEHNDEGMGGSVIFAGVADGTIRRFDCVTSLVTGPISTGSVIASSSGSAAINHRWKSTLRMTVENRGLRESTKVWALEALSDGTVISGDSLGHVQIWDGMSGTMTQTFDHNESGADVLCLAVSEDENKIFASGVDSSVRCIQRQGSTASADGERKWISSNSHRKHSHDVKALAICHKETSHNSNPLELLVSGSVDTRICSYIVKDFKSIRPKIWYNWPTLSPISLSRKQRLLAVTRDNRIDLYFMYGPALANSAENMFPESRDESKSLVKTIIIQSPFNLSCSVISDDGRFLAASDAVSLYVFSLKVDDKDGIMDVRPTKIGLSGVCKHPATALKFWEGNLICATISGPINILDISSGFSDKGNVYTISLKHIFKEHMIDRCATSHHFPIVCLEVSSDGKWLAAGRFSSEKGSVHVFSLPTSDGIGLYQHWWAVPQMDASTTCIKFLGGGSVESSLAVACSNNEFYIYNLCRRSWSHWSNDMGVPLLKSLPKELTSRSEPVTRIVSHSVSPQRFILGSYGYFCVVDLDQPVPERSSMFPPDHLRAKRLHLVKEDDALLPCPPSRKQTHSDVSSNNFTICLRYNEILFQDFVAENEMVIVEEPWMSILEDLPDALARRVYGT</sequence>
<feature type="compositionally biased region" description="Basic and acidic residues" evidence="1">
    <location>
        <begin position="224"/>
        <end position="238"/>
    </location>
</feature>
<dbReference type="InterPro" id="IPR046351">
    <property type="entry name" value="UTP4"/>
</dbReference>
<name>A0ABD3SE33_9STRA</name>
<feature type="compositionally biased region" description="Basic and acidic residues" evidence="1">
    <location>
        <begin position="135"/>
        <end position="161"/>
    </location>
</feature>
<dbReference type="Gene3D" id="2.130.10.10">
    <property type="entry name" value="YVTN repeat-like/Quinoprotein amine dehydrogenase"/>
    <property type="match status" value="3"/>
</dbReference>
<dbReference type="PANTHER" id="PTHR44163">
    <property type="entry name" value="U3 SMALL NUCLEOLAR RNA-ASSOCIATED PROTEIN 4 HOMOLOG"/>
    <property type="match status" value="1"/>
</dbReference>
<feature type="compositionally biased region" description="Polar residues" evidence="1">
    <location>
        <begin position="9"/>
        <end position="20"/>
    </location>
</feature>
<dbReference type="PANTHER" id="PTHR44163:SF1">
    <property type="entry name" value="U3 SMALL NUCLEOLAR RNA-ASSOCIATED PROTEIN 4 HOMOLOG"/>
    <property type="match status" value="1"/>
</dbReference>
<dbReference type="SUPFAM" id="SSF50978">
    <property type="entry name" value="WD40 repeat-like"/>
    <property type="match status" value="1"/>
</dbReference>
<gene>
    <name evidence="2" type="ORF">ACHAXA_000982</name>
</gene>
<feature type="compositionally biased region" description="Basic and acidic residues" evidence="1">
    <location>
        <begin position="73"/>
        <end position="83"/>
    </location>
</feature>
<accession>A0ABD3SE33</accession>
<dbReference type="InterPro" id="IPR001680">
    <property type="entry name" value="WD40_rpt"/>
</dbReference>
<dbReference type="SMART" id="SM00320">
    <property type="entry name" value="WD40"/>
    <property type="match status" value="6"/>
</dbReference>
<feature type="compositionally biased region" description="Polar residues" evidence="1">
    <location>
        <begin position="85"/>
        <end position="115"/>
    </location>
</feature>
<dbReference type="SUPFAM" id="SSF50998">
    <property type="entry name" value="Quinoprotein alcohol dehydrogenase-like"/>
    <property type="match status" value="1"/>
</dbReference>
<organism evidence="2 3">
    <name type="scientific">Cyclostephanos tholiformis</name>
    <dbReference type="NCBI Taxonomy" id="382380"/>
    <lineage>
        <taxon>Eukaryota</taxon>
        <taxon>Sar</taxon>
        <taxon>Stramenopiles</taxon>
        <taxon>Ochrophyta</taxon>
        <taxon>Bacillariophyta</taxon>
        <taxon>Coscinodiscophyceae</taxon>
        <taxon>Thalassiosirophycidae</taxon>
        <taxon>Stephanodiscales</taxon>
        <taxon>Stephanodiscaceae</taxon>
        <taxon>Cyclostephanos</taxon>
    </lineage>
</organism>
<feature type="compositionally biased region" description="Basic and acidic residues" evidence="1">
    <location>
        <begin position="255"/>
        <end position="272"/>
    </location>
</feature>
<reference evidence="2 3" key="1">
    <citation type="submission" date="2024-10" db="EMBL/GenBank/DDBJ databases">
        <title>Updated reference genomes for cyclostephanoid diatoms.</title>
        <authorList>
            <person name="Roberts W.R."/>
            <person name="Alverson A.J."/>
        </authorList>
    </citation>
    <scope>NUCLEOTIDE SEQUENCE [LARGE SCALE GENOMIC DNA]</scope>
    <source>
        <strain evidence="2 3">AJA228-03</strain>
    </source>
</reference>
<dbReference type="AlphaFoldDB" id="A0ABD3SE33"/>
<evidence type="ECO:0000313" key="2">
    <source>
        <dbReference type="EMBL" id="KAL3822717.1"/>
    </source>
</evidence>
<proteinExistence type="predicted"/>
<comment type="caution">
    <text evidence="2">The sequence shown here is derived from an EMBL/GenBank/DDBJ whole genome shotgun (WGS) entry which is preliminary data.</text>
</comment>
<dbReference type="InterPro" id="IPR015943">
    <property type="entry name" value="WD40/YVTN_repeat-like_dom_sf"/>
</dbReference>
<feature type="compositionally biased region" description="Basic residues" evidence="1">
    <location>
        <begin position="59"/>
        <end position="72"/>
    </location>
</feature>
<feature type="compositionally biased region" description="Basic residues" evidence="1">
    <location>
        <begin position="239"/>
        <end position="249"/>
    </location>
</feature>
<dbReference type="InterPro" id="IPR011047">
    <property type="entry name" value="Quinoprotein_ADH-like_sf"/>
</dbReference>
<dbReference type="EMBL" id="JALLPB020000057">
    <property type="protein sequence ID" value="KAL3822717.1"/>
    <property type="molecule type" value="Genomic_DNA"/>
</dbReference>
<dbReference type="Pfam" id="PF00400">
    <property type="entry name" value="WD40"/>
    <property type="match status" value="2"/>
</dbReference>